<keyword evidence="3" id="KW-0812">Transmembrane</keyword>
<proteinExistence type="predicted"/>
<organism evidence="4 5">
    <name type="scientific">Larkinella rosea</name>
    <dbReference type="NCBI Taxonomy" id="2025312"/>
    <lineage>
        <taxon>Bacteria</taxon>
        <taxon>Pseudomonadati</taxon>
        <taxon>Bacteroidota</taxon>
        <taxon>Cytophagia</taxon>
        <taxon>Cytophagales</taxon>
        <taxon>Spirosomataceae</taxon>
        <taxon>Larkinella</taxon>
    </lineage>
</organism>
<sequence length="354" mass="38726">MKAVTISNWVLISIYVLLVIYTLMTVNRSGNDAAGRGMELGFAVLGAFLLASLIVLNIIPYKASKITALVILSLPFAISLIGGIRHFLALQKQRRDAVAAENGSFYFEDKERQRMAAAIAAGDVAQLKALLQKPQPLLNESGYQSTTLLSFAATRTFDNDNPEPILACMELLVQHGATVQGPDSAYAPVHFMTCPAGSAALLAWFLQKGADPNVRPADASPILFEVMKYGDEQREKVQLLLDHGADPNALAASNGYHVGALYSPLLFAAHQELWDVCQLLLERGADPSYQVPEEVELIRIMKQTSYYAGNTESQGENLAIIMAKHEKKYAESGQMPEAYTVFKRFLNTKSTPKS</sequence>
<keyword evidence="2" id="KW-0040">ANK repeat</keyword>
<dbReference type="EMBL" id="RQJO01000008">
    <property type="protein sequence ID" value="RRB04429.1"/>
    <property type="molecule type" value="Genomic_DNA"/>
</dbReference>
<gene>
    <name evidence="4" type="ORF">EHT25_13090</name>
</gene>
<dbReference type="Gene3D" id="1.25.40.20">
    <property type="entry name" value="Ankyrin repeat-containing domain"/>
    <property type="match status" value="1"/>
</dbReference>
<keyword evidence="1" id="KW-0677">Repeat</keyword>
<evidence type="ECO:0000256" key="2">
    <source>
        <dbReference type="ARBA" id="ARBA00023043"/>
    </source>
</evidence>
<feature type="transmembrane region" description="Helical" evidence="3">
    <location>
        <begin position="6"/>
        <end position="26"/>
    </location>
</feature>
<dbReference type="OrthoDB" id="931273at2"/>
<dbReference type="InterPro" id="IPR036770">
    <property type="entry name" value="Ankyrin_rpt-contain_sf"/>
</dbReference>
<protein>
    <submittedName>
        <fullName evidence="4">Uncharacterized protein</fullName>
    </submittedName>
</protein>
<keyword evidence="3" id="KW-1133">Transmembrane helix</keyword>
<accession>A0A3P1BU28</accession>
<dbReference type="PANTHER" id="PTHR24189">
    <property type="entry name" value="MYOTROPHIN"/>
    <property type="match status" value="1"/>
</dbReference>
<name>A0A3P1BU28_9BACT</name>
<dbReference type="Proteomes" id="UP000271925">
    <property type="component" value="Unassembled WGS sequence"/>
</dbReference>
<evidence type="ECO:0000256" key="3">
    <source>
        <dbReference type="SAM" id="Phobius"/>
    </source>
</evidence>
<dbReference type="RefSeq" id="WP_124875145.1">
    <property type="nucleotide sequence ID" value="NZ_RQJO01000008.1"/>
</dbReference>
<evidence type="ECO:0000256" key="1">
    <source>
        <dbReference type="ARBA" id="ARBA00022737"/>
    </source>
</evidence>
<comment type="caution">
    <text evidence="4">The sequence shown here is derived from an EMBL/GenBank/DDBJ whole genome shotgun (WGS) entry which is preliminary data.</text>
</comment>
<dbReference type="PANTHER" id="PTHR24189:SF50">
    <property type="entry name" value="ANKYRIN REPEAT AND SOCS BOX PROTEIN 2"/>
    <property type="match status" value="1"/>
</dbReference>
<keyword evidence="5" id="KW-1185">Reference proteome</keyword>
<dbReference type="Pfam" id="PF00023">
    <property type="entry name" value="Ank"/>
    <property type="match status" value="1"/>
</dbReference>
<keyword evidence="3" id="KW-0472">Membrane</keyword>
<evidence type="ECO:0000313" key="5">
    <source>
        <dbReference type="Proteomes" id="UP000271925"/>
    </source>
</evidence>
<feature type="transmembrane region" description="Helical" evidence="3">
    <location>
        <begin position="66"/>
        <end position="88"/>
    </location>
</feature>
<dbReference type="AlphaFoldDB" id="A0A3P1BU28"/>
<dbReference type="SUPFAM" id="SSF48403">
    <property type="entry name" value="Ankyrin repeat"/>
    <property type="match status" value="1"/>
</dbReference>
<dbReference type="InterPro" id="IPR002110">
    <property type="entry name" value="Ankyrin_rpt"/>
</dbReference>
<feature type="transmembrane region" description="Helical" evidence="3">
    <location>
        <begin position="38"/>
        <end position="60"/>
    </location>
</feature>
<evidence type="ECO:0000313" key="4">
    <source>
        <dbReference type="EMBL" id="RRB04429.1"/>
    </source>
</evidence>
<dbReference type="InterPro" id="IPR050745">
    <property type="entry name" value="Multifunctional_regulatory"/>
</dbReference>
<reference evidence="4 5" key="1">
    <citation type="submission" date="2018-11" db="EMBL/GenBank/DDBJ databases">
        <authorList>
            <person name="Zhou Z."/>
            <person name="Wang G."/>
        </authorList>
    </citation>
    <scope>NUCLEOTIDE SEQUENCE [LARGE SCALE GENOMIC DNA]</scope>
    <source>
        <strain evidence="4 5">KCTC52004</strain>
    </source>
</reference>